<feature type="compositionally biased region" description="Basic and acidic residues" evidence="1">
    <location>
        <begin position="58"/>
        <end position="68"/>
    </location>
</feature>
<feature type="region of interest" description="Disordered" evidence="1">
    <location>
        <begin position="53"/>
        <end position="141"/>
    </location>
</feature>
<name>A0ABM9B1U7_9BACT</name>
<comment type="caution">
    <text evidence="2">The sequence shown here is derived from an EMBL/GenBank/DDBJ whole genome shotgun (WGS) entry which is preliminary data.</text>
</comment>
<evidence type="ECO:0000313" key="2">
    <source>
        <dbReference type="EMBL" id="CAH1000942.1"/>
    </source>
</evidence>
<feature type="compositionally biased region" description="Pro residues" evidence="1">
    <location>
        <begin position="127"/>
        <end position="138"/>
    </location>
</feature>
<dbReference type="Proteomes" id="UP000837803">
    <property type="component" value="Unassembled WGS sequence"/>
</dbReference>
<feature type="compositionally biased region" description="Pro residues" evidence="1">
    <location>
        <begin position="77"/>
        <end position="109"/>
    </location>
</feature>
<dbReference type="RefSeq" id="WP_238750898.1">
    <property type="nucleotide sequence ID" value="NZ_CAKLPZ010000002.1"/>
</dbReference>
<dbReference type="EMBL" id="CAKLPZ010000002">
    <property type="protein sequence ID" value="CAH1000942.1"/>
    <property type="molecule type" value="Genomic_DNA"/>
</dbReference>
<evidence type="ECO:0000256" key="1">
    <source>
        <dbReference type="SAM" id="MobiDB-lite"/>
    </source>
</evidence>
<reference evidence="2" key="1">
    <citation type="submission" date="2021-12" db="EMBL/GenBank/DDBJ databases">
        <authorList>
            <person name="Rodrigo-Torres L."/>
            <person name="Arahal R. D."/>
            <person name="Lucena T."/>
        </authorList>
    </citation>
    <scope>NUCLEOTIDE SEQUENCE</scope>
    <source>
        <strain evidence="2">CECT 8419</strain>
    </source>
</reference>
<gene>
    <name evidence="2" type="ORF">LEM8419_01962</name>
</gene>
<dbReference type="PRINTS" id="PR01217">
    <property type="entry name" value="PRICHEXTENSN"/>
</dbReference>
<sequence>MPPIPKADRLLRRITTLHDQLRQDDDAPSRLEQDLMLGYLRELYLLYAEPTEIPAADPKPEPRAKPESPRTAFSPARPEPAPTPPPAPEPAYEAPPPVPSVPVPPPPAPTLTTHTARVEPMVSDRPAPNPPQPAPAPNMSPDVAALFEEPEQNGMAGRIIRQRITDLNRALSINNRVLFANKLFDGNESLTQALKTLNLRGSMANAKPLLVDLAQQHDWAREDRQETAREFINLVRRRYA</sequence>
<organism evidence="2 3">
    <name type="scientific">Neolewinella maritima</name>
    <dbReference type="NCBI Taxonomy" id="1383882"/>
    <lineage>
        <taxon>Bacteria</taxon>
        <taxon>Pseudomonadati</taxon>
        <taxon>Bacteroidota</taxon>
        <taxon>Saprospiria</taxon>
        <taxon>Saprospirales</taxon>
        <taxon>Lewinellaceae</taxon>
        <taxon>Neolewinella</taxon>
    </lineage>
</organism>
<proteinExistence type="predicted"/>
<protein>
    <submittedName>
        <fullName evidence="2">Uncharacterized protein</fullName>
    </submittedName>
</protein>
<evidence type="ECO:0000313" key="3">
    <source>
        <dbReference type="Proteomes" id="UP000837803"/>
    </source>
</evidence>
<accession>A0ABM9B1U7</accession>
<keyword evidence="3" id="KW-1185">Reference proteome</keyword>